<dbReference type="EMBL" id="WOCE01000014">
    <property type="protein sequence ID" value="KAE9600195.1"/>
    <property type="molecule type" value="Genomic_DNA"/>
</dbReference>
<accession>A0A6A4PFC3</accession>
<dbReference type="OrthoDB" id="541276at2759"/>
<keyword evidence="1" id="KW-0723">Serine/threonine-protein kinase</keyword>
<reference evidence="2" key="1">
    <citation type="journal article" date="2020" name="Nat. Commun.">
        <title>Genome sequence of the cluster root forming white lupin.</title>
        <authorList>
            <person name="Hufnagel B."/>
            <person name="Marques A."/>
            <person name="Soriano A."/>
            <person name="Marques L."/>
            <person name="Divol F."/>
            <person name="Doumas P."/>
            <person name="Sallet E."/>
            <person name="Mancinotti D."/>
            <person name="Carrere S."/>
            <person name="Marande W."/>
            <person name="Arribat S."/>
            <person name="Keller J."/>
            <person name="Huneau C."/>
            <person name="Blein T."/>
            <person name="Aime D."/>
            <person name="Laguerre M."/>
            <person name="Taylor J."/>
            <person name="Schubert V."/>
            <person name="Nelson M."/>
            <person name="Geu-Flores F."/>
            <person name="Crespi M."/>
            <person name="Gallardo-Guerrero K."/>
            <person name="Delaux P.-M."/>
            <person name="Salse J."/>
            <person name="Berges H."/>
            <person name="Guyot R."/>
            <person name="Gouzy J."/>
            <person name="Peret B."/>
        </authorList>
    </citation>
    <scope>NUCLEOTIDE SEQUENCE [LARGE SCALE GENOMIC DNA]</scope>
    <source>
        <strain evidence="2">cv. Amiga</strain>
    </source>
</reference>
<keyword evidence="1" id="KW-0418">Kinase</keyword>
<keyword evidence="2" id="KW-1185">Reference proteome</keyword>
<gene>
    <name evidence="1" type="ORF">Lalb_Chr14g0370371</name>
</gene>
<protein>
    <submittedName>
        <fullName evidence="1">Putative non-specific serine/threonine protein kinase</fullName>
    </submittedName>
</protein>
<keyword evidence="1" id="KW-0808">Transferase</keyword>
<dbReference type="SUPFAM" id="SSF56112">
    <property type="entry name" value="Protein kinase-like (PK-like)"/>
    <property type="match status" value="1"/>
</dbReference>
<organism evidence="1 2">
    <name type="scientific">Lupinus albus</name>
    <name type="common">White lupine</name>
    <name type="synonym">Lupinus termis</name>
    <dbReference type="NCBI Taxonomy" id="3870"/>
    <lineage>
        <taxon>Eukaryota</taxon>
        <taxon>Viridiplantae</taxon>
        <taxon>Streptophyta</taxon>
        <taxon>Embryophyta</taxon>
        <taxon>Tracheophyta</taxon>
        <taxon>Spermatophyta</taxon>
        <taxon>Magnoliopsida</taxon>
        <taxon>eudicotyledons</taxon>
        <taxon>Gunneridae</taxon>
        <taxon>Pentapetalae</taxon>
        <taxon>rosids</taxon>
        <taxon>fabids</taxon>
        <taxon>Fabales</taxon>
        <taxon>Fabaceae</taxon>
        <taxon>Papilionoideae</taxon>
        <taxon>50 kb inversion clade</taxon>
        <taxon>genistoids sensu lato</taxon>
        <taxon>core genistoids</taxon>
        <taxon>Genisteae</taxon>
        <taxon>Lupinus</taxon>
    </lineage>
</organism>
<dbReference type="InterPro" id="IPR011009">
    <property type="entry name" value="Kinase-like_dom_sf"/>
</dbReference>
<comment type="caution">
    <text evidence="1">The sequence shown here is derived from an EMBL/GenBank/DDBJ whole genome shotgun (WGS) entry which is preliminary data.</text>
</comment>
<sequence>MDTGEPKMFCNKKQVVEAVSDRPGFHLSRVGVVEACHSLGVIHRDLRPENFYVEDVILLNPSRSRVLYIVLLVTFKNISLYFGSPNLK</sequence>
<evidence type="ECO:0000313" key="2">
    <source>
        <dbReference type="Proteomes" id="UP000447434"/>
    </source>
</evidence>
<dbReference type="Gene3D" id="1.10.510.10">
    <property type="entry name" value="Transferase(Phosphotransferase) domain 1"/>
    <property type="match status" value="1"/>
</dbReference>
<evidence type="ECO:0000313" key="1">
    <source>
        <dbReference type="EMBL" id="KAE9600195.1"/>
    </source>
</evidence>
<proteinExistence type="predicted"/>
<dbReference type="AlphaFoldDB" id="A0A6A4PFC3"/>
<dbReference type="GO" id="GO:0004674">
    <property type="term" value="F:protein serine/threonine kinase activity"/>
    <property type="evidence" value="ECO:0007669"/>
    <property type="project" value="UniProtKB-KW"/>
</dbReference>
<dbReference type="Proteomes" id="UP000447434">
    <property type="component" value="Chromosome 14"/>
</dbReference>
<name>A0A6A4PFC3_LUPAL</name>